<evidence type="ECO:0008006" key="5">
    <source>
        <dbReference type="Google" id="ProtNLM"/>
    </source>
</evidence>
<feature type="chain" id="PRO_5012151527" description="DUF3500 domain-containing protein" evidence="2">
    <location>
        <begin position="24"/>
        <end position="412"/>
    </location>
</feature>
<evidence type="ECO:0000256" key="1">
    <source>
        <dbReference type="SAM" id="MobiDB-lite"/>
    </source>
</evidence>
<feature type="region of interest" description="Disordered" evidence="1">
    <location>
        <begin position="157"/>
        <end position="193"/>
    </location>
</feature>
<dbReference type="RefSeq" id="WP_086449681.1">
    <property type="nucleotide sequence ID" value="NZ_MSPP01000001.1"/>
</dbReference>
<reference evidence="3 4" key="1">
    <citation type="submission" date="2016-12" db="EMBL/GenBank/DDBJ databases">
        <title>The draft genome sequence of HSLHS2.</title>
        <authorList>
            <person name="Hu D."/>
            <person name="Wang L."/>
            <person name="Shao Z."/>
        </authorList>
    </citation>
    <scope>NUCLEOTIDE SEQUENCE [LARGE SCALE GENOMIC DNA]</scope>
    <source>
        <strain evidence="3">MCCC 1A06712</strain>
    </source>
</reference>
<feature type="signal peptide" evidence="2">
    <location>
        <begin position="1"/>
        <end position="23"/>
    </location>
</feature>
<name>A0A251X0V8_9RHOB</name>
<dbReference type="InterPro" id="IPR021889">
    <property type="entry name" value="DUF3500"/>
</dbReference>
<sequence>MNTLKISASLFAFGAVLSSAVYAQDTSISMEDDGTIILSGLSEPGQDIAIDPTCDQTSQGAVVACMADIFLNTLDDNQKAQVLLPMTAENAASWSNLPCGSGCRVGLEMTDMTEEQRQAALGVVYAASNTGAAGDGYSEITALLMADDVLTLAQDAGLSTQGQGGGTPPDLPEGAEPPQGMSDDGPDGGPMGDGGLAYSSNNYFIAFLGEPSATETWQFQFGGHHLGTLHTYAGGEETSATPNFIGIEPKVWIADGVTYDPLTDDRNALADMLASFSADQLAVAELDTVFSDVLLGPGQDGQFPDEKVGIAVSELDDAQKTLVLAAIREWVGDTSTASADAIMAGYEAQLDETYVAFSGSAELNAHANYVRIDGPGVWLEFVCQNGVIFGDQIHYHTIWRDHVNDYGAVYDF</sequence>
<dbReference type="Pfam" id="PF12006">
    <property type="entry name" value="DUF3500"/>
    <property type="match status" value="1"/>
</dbReference>
<dbReference type="AlphaFoldDB" id="A0A251X0V8"/>
<dbReference type="Proteomes" id="UP000194664">
    <property type="component" value="Unassembled WGS sequence"/>
</dbReference>
<accession>A0A251X0V8</accession>
<organism evidence="3 4">
    <name type="scientific">Marivivens niveibacter</name>
    <dbReference type="NCBI Taxonomy" id="1930667"/>
    <lineage>
        <taxon>Bacteria</taxon>
        <taxon>Pseudomonadati</taxon>
        <taxon>Pseudomonadota</taxon>
        <taxon>Alphaproteobacteria</taxon>
        <taxon>Rhodobacterales</taxon>
        <taxon>Paracoccaceae</taxon>
        <taxon>Marivivens group</taxon>
        <taxon>Marivivens</taxon>
    </lineage>
</organism>
<gene>
    <name evidence="3" type="ORF">BVC71_00480</name>
</gene>
<evidence type="ECO:0000313" key="4">
    <source>
        <dbReference type="Proteomes" id="UP000194664"/>
    </source>
</evidence>
<keyword evidence="2" id="KW-0732">Signal</keyword>
<comment type="caution">
    <text evidence="3">The sequence shown here is derived from an EMBL/GenBank/DDBJ whole genome shotgun (WGS) entry which is preliminary data.</text>
</comment>
<dbReference type="PANTHER" id="PTHR37489:SF1">
    <property type="entry name" value="DUF3500 DOMAIN-CONTAINING PROTEIN"/>
    <property type="match status" value="1"/>
</dbReference>
<dbReference type="PANTHER" id="PTHR37489">
    <property type="entry name" value="DUF3500 DOMAIN-CONTAINING PROTEIN"/>
    <property type="match status" value="1"/>
</dbReference>
<keyword evidence="4" id="KW-1185">Reference proteome</keyword>
<proteinExistence type="predicted"/>
<dbReference type="EMBL" id="MSPP01000001">
    <property type="protein sequence ID" value="OUD10028.1"/>
    <property type="molecule type" value="Genomic_DNA"/>
</dbReference>
<dbReference type="OrthoDB" id="581140at2"/>
<protein>
    <recommendedName>
        <fullName evidence="5">DUF3500 domain-containing protein</fullName>
    </recommendedName>
</protein>
<evidence type="ECO:0000256" key="2">
    <source>
        <dbReference type="SAM" id="SignalP"/>
    </source>
</evidence>
<evidence type="ECO:0000313" key="3">
    <source>
        <dbReference type="EMBL" id="OUD10028.1"/>
    </source>
</evidence>